<gene>
    <name evidence="2" type="ORF">PIB30_023921</name>
</gene>
<dbReference type="Proteomes" id="UP001341840">
    <property type="component" value="Unassembled WGS sequence"/>
</dbReference>
<feature type="region of interest" description="Disordered" evidence="1">
    <location>
        <begin position="45"/>
        <end position="69"/>
    </location>
</feature>
<dbReference type="EMBL" id="JASCZI010120913">
    <property type="protein sequence ID" value="MED6157537.1"/>
    <property type="molecule type" value="Genomic_DNA"/>
</dbReference>
<evidence type="ECO:0000256" key="1">
    <source>
        <dbReference type="SAM" id="MobiDB-lite"/>
    </source>
</evidence>
<protein>
    <submittedName>
        <fullName evidence="2">Uncharacterized protein</fullName>
    </submittedName>
</protein>
<reference evidence="2 3" key="1">
    <citation type="journal article" date="2023" name="Plants (Basel)">
        <title>Bridging the Gap: Combining Genomics and Transcriptomics Approaches to Understand Stylosanthes scabra, an Orphan Legume from the Brazilian Caatinga.</title>
        <authorList>
            <person name="Ferreira-Neto J.R.C."/>
            <person name="da Silva M.D."/>
            <person name="Binneck E."/>
            <person name="de Melo N.F."/>
            <person name="da Silva R.H."/>
            <person name="de Melo A.L.T.M."/>
            <person name="Pandolfi V."/>
            <person name="Bustamante F.O."/>
            <person name="Brasileiro-Vidal A.C."/>
            <person name="Benko-Iseppon A.M."/>
        </authorList>
    </citation>
    <scope>NUCLEOTIDE SEQUENCE [LARGE SCALE GENOMIC DNA]</scope>
    <source>
        <tissue evidence="2">Leaves</tissue>
    </source>
</reference>
<sequence length="107" mass="11806">MPVKPLPSANAAFSLLLQQERHLVNSRGNVANLVKATQHYEFTAGNKNSEIKGRGKGTRGRGGDNRPENVPIVLESSEALGLMFSTEQKNKHCLICYNIMEEIQIKA</sequence>
<evidence type="ECO:0000313" key="3">
    <source>
        <dbReference type="Proteomes" id="UP001341840"/>
    </source>
</evidence>
<name>A0ABU6U8K1_9FABA</name>
<accession>A0ABU6U8K1</accession>
<proteinExistence type="predicted"/>
<keyword evidence="3" id="KW-1185">Reference proteome</keyword>
<organism evidence="2 3">
    <name type="scientific">Stylosanthes scabra</name>
    <dbReference type="NCBI Taxonomy" id="79078"/>
    <lineage>
        <taxon>Eukaryota</taxon>
        <taxon>Viridiplantae</taxon>
        <taxon>Streptophyta</taxon>
        <taxon>Embryophyta</taxon>
        <taxon>Tracheophyta</taxon>
        <taxon>Spermatophyta</taxon>
        <taxon>Magnoliopsida</taxon>
        <taxon>eudicotyledons</taxon>
        <taxon>Gunneridae</taxon>
        <taxon>Pentapetalae</taxon>
        <taxon>rosids</taxon>
        <taxon>fabids</taxon>
        <taxon>Fabales</taxon>
        <taxon>Fabaceae</taxon>
        <taxon>Papilionoideae</taxon>
        <taxon>50 kb inversion clade</taxon>
        <taxon>dalbergioids sensu lato</taxon>
        <taxon>Dalbergieae</taxon>
        <taxon>Pterocarpus clade</taxon>
        <taxon>Stylosanthes</taxon>
    </lineage>
</organism>
<comment type="caution">
    <text evidence="2">The sequence shown here is derived from an EMBL/GenBank/DDBJ whole genome shotgun (WGS) entry which is preliminary data.</text>
</comment>
<evidence type="ECO:0000313" key="2">
    <source>
        <dbReference type="EMBL" id="MED6157537.1"/>
    </source>
</evidence>